<dbReference type="SUPFAM" id="SSF117916">
    <property type="entry name" value="Fe-S cluster assembly (FSCA) domain-like"/>
    <property type="match status" value="1"/>
</dbReference>
<dbReference type="InterPro" id="IPR011883">
    <property type="entry name" value="PaaD-like"/>
</dbReference>
<dbReference type="RefSeq" id="WP_004432227.1">
    <property type="nucleotide sequence ID" value="NZ_AJLR01000146.1"/>
</dbReference>
<dbReference type="Proteomes" id="UP000006315">
    <property type="component" value="Unassembled WGS sequence"/>
</dbReference>
<feature type="domain" description="MIP18 family-like" evidence="1">
    <location>
        <begin position="8"/>
        <end position="79"/>
    </location>
</feature>
<evidence type="ECO:0000313" key="4">
    <source>
        <dbReference type="Proteomes" id="UP000006315"/>
    </source>
</evidence>
<comment type="caution">
    <text evidence="3">The sequence shown here is derived from an EMBL/GenBank/DDBJ whole genome shotgun (WGS) entry which is preliminary data.</text>
</comment>
<feature type="domain" description="PaaD zinc beta ribbon" evidence="2">
    <location>
        <begin position="109"/>
        <end position="159"/>
    </location>
</feature>
<dbReference type="EMBL" id="AJLR01000146">
    <property type="protein sequence ID" value="EKN63524.1"/>
    <property type="molecule type" value="Genomic_DNA"/>
</dbReference>
<name>K6D5H7_SCHAZ</name>
<dbReference type="STRING" id="1131731.BAZO_17679"/>
<protein>
    <submittedName>
        <fullName evidence="3">Phenylacetate-CoA oxygenase subunit Paaj</fullName>
    </submittedName>
</protein>
<dbReference type="PANTHER" id="PTHR42831">
    <property type="entry name" value="FE-S PROTEIN MATURATION AUXILIARY FACTOR YITW"/>
    <property type="match status" value="1"/>
</dbReference>
<evidence type="ECO:0000259" key="1">
    <source>
        <dbReference type="Pfam" id="PF01883"/>
    </source>
</evidence>
<dbReference type="NCBIfam" id="TIGR02159">
    <property type="entry name" value="PA_CoA_Oxy4"/>
    <property type="match status" value="1"/>
</dbReference>
<proteinExistence type="predicted"/>
<dbReference type="PATRIC" id="fig|1131731.3.peg.3607"/>
<reference evidence="3 4" key="1">
    <citation type="journal article" date="2012" name="Front. Microbiol.">
        <title>Redundancy and modularity in membrane-associated dissimilatory nitrate reduction in Bacillus.</title>
        <authorList>
            <person name="Heylen K."/>
            <person name="Keltjens J."/>
        </authorList>
    </citation>
    <scope>NUCLEOTIDE SEQUENCE [LARGE SCALE GENOMIC DNA]</scope>
    <source>
        <strain evidence="3 4">LMG 9581</strain>
    </source>
</reference>
<accession>K6D5H7</accession>
<organism evidence="3 4">
    <name type="scientific">Schinkia azotoformans LMG 9581</name>
    <dbReference type="NCBI Taxonomy" id="1131731"/>
    <lineage>
        <taxon>Bacteria</taxon>
        <taxon>Bacillati</taxon>
        <taxon>Bacillota</taxon>
        <taxon>Bacilli</taxon>
        <taxon>Bacillales</taxon>
        <taxon>Bacillaceae</taxon>
        <taxon>Calidifontibacillus/Schinkia group</taxon>
        <taxon>Schinkia</taxon>
    </lineage>
</organism>
<dbReference type="InterPro" id="IPR056572">
    <property type="entry name" value="Zn_ribbon_PaaD"/>
</dbReference>
<dbReference type="Gene3D" id="3.30.300.130">
    <property type="entry name" value="Fe-S cluster assembly (FSCA)"/>
    <property type="match status" value="1"/>
</dbReference>
<dbReference type="AlphaFoldDB" id="K6D5H7"/>
<sequence>MIISQTLEEKVKQQIETVYDPEIDTINIVDLGMLGNVSILEKKVTVELLPTFLGCPALGIIKENVIKAISELNEVEEVVVNYINTPPWTSASITEKGREALKKFGIAPPPIQLESDGSWQVDCPYCGSPYNTLENIFGPSACRSLLYCKECKNPFEAMKPISIL</sequence>
<dbReference type="Pfam" id="PF23451">
    <property type="entry name" value="Zn_ribbon_PaaD"/>
    <property type="match status" value="1"/>
</dbReference>
<dbReference type="PANTHER" id="PTHR42831:SF1">
    <property type="entry name" value="FE-S PROTEIN MATURATION AUXILIARY FACTOR YITW"/>
    <property type="match status" value="1"/>
</dbReference>
<dbReference type="InterPro" id="IPR002744">
    <property type="entry name" value="MIP18-like"/>
</dbReference>
<dbReference type="InterPro" id="IPR034904">
    <property type="entry name" value="FSCA_dom_sf"/>
</dbReference>
<gene>
    <name evidence="3" type="ORF">BAZO_17679</name>
</gene>
<evidence type="ECO:0000313" key="3">
    <source>
        <dbReference type="EMBL" id="EKN63524.1"/>
    </source>
</evidence>
<dbReference type="Pfam" id="PF01883">
    <property type="entry name" value="FeS_assembly_P"/>
    <property type="match status" value="1"/>
</dbReference>
<evidence type="ECO:0000259" key="2">
    <source>
        <dbReference type="Pfam" id="PF23451"/>
    </source>
</evidence>
<dbReference type="InterPro" id="IPR052339">
    <property type="entry name" value="Fe-S_Maturation_MIP18"/>
</dbReference>
<keyword evidence="4" id="KW-1185">Reference proteome</keyword>